<gene>
    <name evidence="2" type="ORF">BDN70DRAFT_396111</name>
</gene>
<evidence type="ECO:0000256" key="1">
    <source>
        <dbReference type="SAM" id="Phobius"/>
    </source>
</evidence>
<keyword evidence="1" id="KW-1133">Transmembrane helix</keyword>
<protein>
    <submittedName>
        <fullName evidence="2">Uncharacterized protein</fullName>
    </submittedName>
</protein>
<evidence type="ECO:0000313" key="3">
    <source>
        <dbReference type="Proteomes" id="UP000807469"/>
    </source>
</evidence>
<dbReference type="AlphaFoldDB" id="A0A9P6CNX9"/>
<name>A0A9P6CNX9_9AGAR</name>
<sequence>MTRSEPELLAPFLIGSSISRGAFLVMLLSFSFSFLSQPTLHTSRREILSGFPRNAAHPNGAHRGPPLKLSIVSSMFTHLHACLSQSHLGHFSFRNRVHLIRVFVLEDTSVLQCASHLQRWFLSLLERRGRHRLAFRLAT</sequence>
<comment type="caution">
    <text evidence="2">The sequence shown here is derived from an EMBL/GenBank/DDBJ whole genome shotgun (WGS) entry which is preliminary data.</text>
</comment>
<evidence type="ECO:0000313" key="2">
    <source>
        <dbReference type="EMBL" id="KAF9473347.1"/>
    </source>
</evidence>
<organism evidence="2 3">
    <name type="scientific">Pholiota conissans</name>
    <dbReference type="NCBI Taxonomy" id="109636"/>
    <lineage>
        <taxon>Eukaryota</taxon>
        <taxon>Fungi</taxon>
        <taxon>Dikarya</taxon>
        <taxon>Basidiomycota</taxon>
        <taxon>Agaricomycotina</taxon>
        <taxon>Agaricomycetes</taxon>
        <taxon>Agaricomycetidae</taxon>
        <taxon>Agaricales</taxon>
        <taxon>Agaricineae</taxon>
        <taxon>Strophariaceae</taxon>
        <taxon>Pholiota</taxon>
    </lineage>
</organism>
<dbReference type="EMBL" id="MU155450">
    <property type="protein sequence ID" value="KAF9473347.1"/>
    <property type="molecule type" value="Genomic_DNA"/>
</dbReference>
<reference evidence="2" key="1">
    <citation type="submission" date="2020-11" db="EMBL/GenBank/DDBJ databases">
        <authorList>
            <consortium name="DOE Joint Genome Institute"/>
            <person name="Ahrendt S."/>
            <person name="Riley R."/>
            <person name="Andreopoulos W."/>
            <person name="Labutti K."/>
            <person name="Pangilinan J."/>
            <person name="Ruiz-Duenas F.J."/>
            <person name="Barrasa J.M."/>
            <person name="Sanchez-Garcia M."/>
            <person name="Camarero S."/>
            <person name="Miyauchi S."/>
            <person name="Serrano A."/>
            <person name="Linde D."/>
            <person name="Babiker R."/>
            <person name="Drula E."/>
            <person name="Ayuso-Fernandez I."/>
            <person name="Pacheco R."/>
            <person name="Padilla G."/>
            <person name="Ferreira P."/>
            <person name="Barriuso J."/>
            <person name="Kellner H."/>
            <person name="Castanera R."/>
            <person name="Alfaro M."/>
            <person name="Ramirez L."/>
            <person name="Pisabarro A.G."/>
            <person name="Kuo A."/>
            <person name="Tritt A."/>
            <person name="Lipzen A."/>
            <person name="He G."/>
            <person name="Yan M."/>
            <person name="Ng V."/>
            <person name="Cullen D."/>
            <person name="Martin F."/>
            <person name="Rosso M.-N."/>
            <person name="Henrissat B."/>
            <person name="Hibbett D."/>
            <person name="Martinez A.T."/>
            <person name="Grigoriev I.V."/>
        </authorList>
    </citation>
    <scope>NUCLEOTIDE SEQUENCE</scope>
    <source>
        <strain evidence="2">CIRM-BRFM 674</strain>
    </source>
</reference>
<feature type="transmembrane region" description="Helical" evidence="1">
    <location>
        <begin position="12"/>
        <end position="35"/>
    </location>
</feature>
<keyword evidence="1" id="KW-0812">Transmembrane</keyword>
<dbReference type="Proteomes" id="UP000807469">
    <property type="component" value="Unassembled WGS sequence"/>
</dbReference>
<proteinExistence type="predicted"/>
<keyword evidence="3" id="KW-1185">Reference proteome</keyword>
<accession>A0A9P6CNX9</accession>
<keyword evidence="1" id="KW-0472">Membrane</keyword>